<comment type="similarity">
    <text evidence="2">Belongs to the anaerobic coproporphyrinogen-III oxidase family. HemW subfamily.</text>
</comment>
<dbReference type="InterPro" id="IPR058240">
    <property type="entry name" value="rSAM_sf"/>
</dbReference>
<evidence type="ECO:0000256" key="5">
    <source>
        <dbReference type="ARBA" id="ARBA00022691"/>
    </source>
</evidence>
<evidence type="ECO:0000256" key="1">
    <source>
        <dbReference type="ARBA" id="ARBA00001966"/>
    </source>
</evidence>
<dbReference type="PROSITE" id="PS51918">
    <property type="entry name" value="RADICAL_SAM"/>
    <property type="match status" value="1"/>
</dbReference>
<keyword evidence="10" id="KW-0963">Cytoplasm</keyword>
<comment type="cofactor">
    <cofactor evidence="1">
        <name>[4Fe-4S] cluster</name>
        <dbReference type="ChEBI" id="CHEBI:49883"/>
    </cofactor>
</comment>
<dbReference type="Proteomes" id="UP000477782">
    <property type="component" value="Unassembled WGS sequence"/>
</dbReference>
<dbReference type="SUPFAM" id="SSF102114">
    <property type="entry name" value="Radical SAM enzymes"/>
    <property type="match status" value="1"/>
</dbReference>
<dbReference type="InterPro" id="IPR007197">
    <property type="entry name" value="rSAM"/>
</dbReference>
<evidence type="ECO:0000256" key="7">
    <source>
        <dbReference type="ARBA" id="ARBA00023004"/>
    </source>
</evidence>
<dbReference type="Gene3D" id="3.20.20.70">
    <property type="entry name" value="Aldolase class I"/>
    <property type="match status" value="1"/>
</dbReference>
<comment type="caution">
    <text evidence="12">The sequence shown here is derived from an EMBL/GenBank/DDBJ whole genome shotgun (WGS) entry which is preliminary data.</text>
</comment>
<accession>A0A6M0QTH0</accession>
<dbReference type="GO" id="GO:0005737">
    <property type="term" value="C:cytoplasm"/>
    <property type="evidence" value="ECO:0007669"/>
    <property type="project" value="UniProtKB-SubCell"/>
</dbReference>
<protein>
    <recommendedName>
        <fullName evidence="3 10">Heme chaperone HemW</fullName>
    </recommendedName>
</protein>
<sequence length="384" mass="42408">MYDWRPGGFGLYVHWPFCQAKCPYCDFNSHVSSAVAVSDWRAAYRAEIARYAEETSGRVLQTIYIGGGTPSLMDPDLIADIIQTARANWPMSNDLEVTLEANPSSVEAGRFRDYREAGVNRVSLGVQALDDASLKALGRLHNKLEALTALDIARSTFDRVNFDLIYARQFQTLAAWKDELSEAISMAGDHLSLYQLTIEDGTAFAERERRGRLPGLPDEALSADMFDLTQDMTSAAGLPPYEVSNHAKAGAESRHNMIYWRGGDYIGVGPGAHGRITTERARFATESHRSPAVWLERALKLGSGESSRATLDPDEMGTEYLLMSLRTKEGLDLRRYEVMRGKGLPEGKMRDLIALGLVWTSDGHVGTTAAGRPLLNAVLRDLCD</sequence>
<organism evidence="12 13">
    <name type="scientific">Tabrizicola oligotrophica</name>
    <dbReference type="NCBI Taxonomy" id="2710650"/>
    <lineage>
        <taxon>Bacteria</taxon>
        <taxon>Pseudomonadati</taxon>
        <taxon>Pseudomonadota</taxon>
        <taxon>Alphaproteobacteria</taxon>
        <taxon>Rhodobacterales</taxon>
        <taxon>Paracoccaceae</taxon>
        <taxon>Tabrizicola</taxon>
    </lineage>
</organism>
<keyword evidence="13" id="KW-1185">Reference proteome</keyword>
<dbReference type="PANTHER" id="PTHR13932:SF5">
    <property type="entry name" value="RADICAL S-ADENOSYL METHIONINE DOMAIN-CONTAINING PROTEIN 1, MITOCHONDRIAL"/>
    <property type="match status" value="1"/>
</dbReference>
<comment type="subcellular location">
    <subcellularLocation>
        <location evidence="10">Cytoplasm</location>
    </subcellularLocation>
</comment>
<dbReference type="GO" id="GO:0004109">
    <property type="term" value="F:coproporphyrinogen oxidase activity"/>
    <property type="evidence" value="ECO:0007669"/>
    <property type="project" value="InterPro"/>
</dbReference>
<evidence type="ECO:0000256" key="10">
    <source>
        <dbReference type="RuleBase" id="RU364116"/>
    </source>
</evidence>
<dbReference type="AlphaFoldDB" id="A0A6M0QTH0"/>
<evidence type="ECO:0000256" key="9">
    <source>
        <dbReference type="ARBA" id="ARBA00023186"/>
    </source>
</evidence>
<dbReference type="InterPro" id="IPR006638">
    <property type="entry name" value="Elp3/MiaA/NifB-like_rSAM"/>
</dbReference>
<dbReference type="EMBL" id="JAAIVJ010000003">
    <property type="protein sequence ID" value="NEY90301.1"/>
    <property type="molecule type" value="Genomic_DNA"/>
</dbReference>
<dbReference type="Pfam" id="PF04055">
    <property type="entry name" value="Radical_SAM"/>
    <property type="match status" value="1"/>
</dbReference>
<dbReference type="InterPro" id="IPR013785">
    <property type="entry name" value="Aldolase_TIM"/>
</dbReference>
<evidence type="ECO:0000313" key="12">
    <source>
        <dbReference type="EMBL" id="NEY90301.1"/>
    </source>
</evidence>
<dbReference type="SFLD" id="SFLDF00288">
    <property type="entry name" value="HemN-like__clustered_with_nucl"/>
    <property type="match status" value="1"/>
</dbReference>
<keyword evidence="4 10" id="KW-0349">Heme</keyword>
<evidence type="ECO:0000259" key="11">
    <source>
        <dbReference type="PROSITE" id="PS51918"/>
    </source>
</evidence>
<keyword evidence="5 10" id="KW-0949">S-adenosyl-L-methionine</keyword>
<dbReference type="SFLD" id="SFLDS00029">
    <property type="entry name" value="Radical_SAM"/>
    <property type="match status" value="1"/>
</dbReference>
<dbReference type="GO" id="GO:0046872">
    <property type="term" value="F:metal ion binding"/>
    <property type="evidence" value="ECO:0007669"/>
    <property type="project" value="UniProtKB-UniRule"/>
</dbReference>
<dbReference type="PANTHER" id="PTHR13932">
    <property type="entry name" value="COPROPORPHYRINIGEN III OXIDASE"/>
    <property type="match status" value="1"/>
</dbReference>
<dbReference type="GO" id="GO:0006779">
    <property type="term" value="P:porphyrin-containing compound biosynthetic process"/>
    <property type="evidence" value="ECO:0007669"/>
    <property type="project" value="InterPro"/>
</dbReference>
<keyword evidence="6 10" id="KW-0479">Metal-binding</keyword>
<evidence type="ECO:0000256" key="8">
    <source>
        <dbReference type="ARBA" id="ARBA00023014"/>
    </source>
</evidence>
<dbReference type="NCBIfam" id="TIGR00539">
    <property type="entry name" value="hemN_rel"/>
    <property type="match status" value="1"/>
</dbReference>
<reference evidence="12 13" key="1">
    <citation type="submission" date="2020-02" db="EMBL/GenBank/DDBJ databases">
        <authorList>
            <person name="Chen W.-M."/>
        </authorList>
    </citation>
    <scope>NUCLEOTIDE SEQUENCE [LARGE SCALE GENOMIC DNA]</scope>
    <source>
        <strain evidence="12 13">KMS-5</strain>
    </source>
</reference>
<name>A0A6M0QTH0_9RHOB</name>
<gene>
    <name evidence="12" type="ORF">G4Z14_08310</name>
</gene>
<dbReference type="InterPro" id="IPR004559">
    <property type="entry name" value="HemW-like"/>
</dbReference>
<dbReference type="SFLD" id="SFLDG01065">
    <property type="entry name" value="anaerobic_coproporphyrinogen-I"/>
    <property type="match status" value="1"/>
</dbReference>
<feature type="domain" description="Radical SAM core" evidence="11">
    <location>
        <begin position="3"/>
        <end position="239"/>
    </location>
</feature>
<proteinExistence type="inferred from homology"/>
<keyword evidence="9 10" id="KW-0143">Chaperone</keyword>
<evidence type="ECO:0000256" key="3">
    <source>
        <dbReference type="ARBA" id="ARBA00017228"/>
    </source>
</evidence>
<evidence type="ECO:0000256" key="6">
    <source>
        <dbReference type="ARBA" id="ARBA00022723"/>
    </source>
</evidence>
<evidence type="ECO:0000256" key="4">
    <source>
        <dbReference type="ARBA" id="ARBA00022617"/>
    </source>
</evidence>
<dbReference type="InterPro" id="IPR034505">
    <property type="entry name" value="Coproporphyrinogen-III_oxidase"/>
</dbReference>
<dbReference type="GO" id="GO:0051539">
    <property type="term" value="F:4 iron, 4 sulfur cluster binding"/>
    <property type="evidence" value="ECO:0007669"/>
    <property type="project" value="UniProtKB-UniRule"/>
</dbReference>
<keyword evidence="10" id="KW-0004">4Fe-4S</keyword>
<evidence type="ECO:0000313" key="13">
    <source>
        <dbReference type="Proteomes" id="UP000477782"/>
    </source>
</evidence>
<keyword evidence="7 10" id="KW-0408">Iron</keyword>
<dbReference type="RefSeq" id="WP_164624589.1">
    <property type="nucleotide sequence ID" value="NZ_JAAIVJ010000003.1"/>
</dbReference>
<dbReference type="CDD" id="cd01335">
    <property type="entry name" value="Radical_SAM"/>
    <property type="match status" value="1"/>
</dbReference>
<keyword evidence="8 10" id="KW-0411">Iron-sulfur</keyword>
<dbReference type="SMART" id="SM00729">
    <property type="entry name" value="Elp3"/>
    <property type="match status" value="1"/>
</dbReference>
<comment type="function">
    <text evidence="10">Probably acts as a heme chaperone, transferring heme to an unknown acceptor. Binds one molecule of heme per monomer, possibly covalently. Binds 1 [4Fe-4S] cluster. The cluster is coordinated with 3 cysteines and an exchangeable S-adenosyl-L-methionine.</text>
</comment>
<dbReference type="SFLD" id="SFLDF00562">
    <property type="entry name" value="HemN-like__clustered_with_heat"/>
    <property type="match status" value="1"/>
</dbReference>
<evidence type="ECO:0000256" key="2">
    <source>
        <dbReference type="ARBA" id="ARBA00006100"/>
    </source>
</evidence>